<protein>
    <recommendedName>
        <fullName evidence="4">Inactive ADP-ribosyltransferase ARH2</fullName>
    </recommendedName>
    <alternativeName>
        <fullName evidence="5">ADP-ribosylhydrolase-like protein 1</fullName>
    </alternativeName>
    <alternativeName>
        <fullName evidence="6">[Protein ADP-ribosylarginine] hydrolase-like protein 1</fullName>
    </alternativeName>
</protein>
<comment type="function">
    <text evidence="7">Required for myofibril assembly and outgrowth of the cardiac chambers in the developing heart. Appears to be catalytically inactive, showing no activity against O-acetyl-ADP-ribose.</text>
</comment>
<evidence type="ECO:0000256" key="1">
    <source>
        <dbReference type="ARBA" id="ARBA00004204"/>
    </source>
</evidence>
<comment type="similarity">
    <text evidence="2">Belongs to the ADP-ribosylglycohydrolase family.</text>
</comment>
<comment type="cofactor">
    <cofactor evidence="8">
        <name>Mg(2+)</name>
        <dbReference type="ChEBI" id="CHEBI:18420"/>
    </cofactor>
    <text evidence="8">Binds 2 magnesium ions per subunit.</text>
</comment>
<dbReference type="Proteomes" id="UP001318040">
    <property type="component" value="Unplaced"/>
</dbReference>
<dbReference type="InterPro" id="IPR036705">
    <property type="entry name" value="Ribosyl_crysJ1_sf"/>
</dbReference>
<evidence type="ECO:0000256" key="2">
    <source>
        <dbReference type="ARBA" id="ARBA00010702"/>
    </source>
</evidence>
<dbReference type="Pfam" id="PF03747">
    <property type="entry name" value="ADP_ribosyl_GH"/>
    <property type="match status" value="1"/>
</dbReference>
<keyword evidence="3" id="KW-0963">Cytoplasm</keyword>
<organism evidence="9 10">
    <name type="scientific">Petromyzon marinus</name>
    <name type="common">Sea lamprey</name>
    <dbReference type="NCBI Taxonomy" id="7757"/>
    <lineage>
        <taxon>Eukaryota</taxon>
        <taxon>Metazoa</taxon>
        <taxon>Chordata</taxon>
        <taxon>Craniata</taxon>
        <taxon>Vertebrata</taxon>
        <taxon>Cyclostomata</taxon>
        <taxon>Hyperoartia</taxon>
        <taxon>Petromyzontiformes</taxon>
        <taxon>Petromyzontidae</taxon>
        <taxon>Petromyzon</taxon>
    </lineage>
</organism>
<keyword evidence="8" id="KW-0460">Magnesium</keyword>
<dbReference type="GO" id="GO:0000287">
    <property type="term" value="F:magnesium ion binding"/>
    <property type="evidence" value="ECO:0007669"/>
    <property type="project" value="InterPro"/>
</dbReference>
<dbReference type="RefSeq" id="XP_032800985.1">
    <property type="nucleotide sequence ID" value="XM_032945094.1"/>
</dbReference>
<keyword evidence="8" id="KW-0479">Metal-binding</keyword>
<dbReference type="SUPFAM" id="SSF101478">
    <property type="entry name" value="ADP-ribosylglycohydrolase"/>
    <property type="match status" value="1"/>
</dbReference>
<evidence type="ECO:0000256" key="8">
    <source>
        <dbReference type="PIRSR" id="PIRSR605502-1"/>
    </source>
</evidence>
<gene>
    <name evidence="10" type="primary">ADPRHL1</name>
</gene>
<evidence type="ECO:0000256" key="5">
    <source>
        <dbReference type="ARBA" id="ARBA00041334"/>
    </source>
</evidence>
<dbReference type="PANTHER" id="PTHR16222">
    <property type="entry name" value="ADP-RIBOSYLGLYCOHYDROLASE"/>
    <property type="match status" value="1"/>
</dbReference>
<accession>A0AAJ7SLP8</accession>
<dbReference type="InterPro" id="IPR012108">
    <property type="entry name" value="ADP-ribosylarg_hydro"/>
</dbReference>
<dbReference type="AlphaFoldDB" id="A0AAJ7SLP8"/>
<dbReference type="PANTHER" id="PTHR16222:SF23">
    <property type="entry name" value="INACTIVE ADP-RIBOSYLTRANSFERASE ARH2"/>
    <property type="match status" value="1"/>
</dbReference>
<dbReference type="PIRSF" id="PIRSF016939">
    <property type="entry name" value="ADP_ribslarg_hdr"/>
    <property type="match status" value="1"/>
</dbReference>
<evidence type="ECO:0000256" key="3">
    <source>
        <dbReference type="ARBA" id="ARBA00022490"/>
    </source>
</evidence>
<comment type="subcellular location">
    <subcellularLocation>
        <location evidence="1">Cytoplasm</location>
        <location evidence="1">Myofibril</location>
        <location evidence="1">Sarcomere</location>
    </subcellularLocation>
</comment>
<evidence type="ECO:0000256" key="4">
    <source>
        <dbReference type="ARBA" id="ARBA00040586"/>
    </source>
</evidence>
<evidence type="ECO:0000256" key="6">
    <source>
        <dbReference type="ARBA" id="ARBA00042849"/>
    </source>
</evidence>
<reference evidence="10" key="1">
    <citation type="submission" date="2025-08" db="UniProtKB">
        <authorList>
            <consortium name="RefSeq"/>
        </authorList>
    </citation>
    <scope>IDENTIFICATION</scope>
    <source>
        <tissue evidence="10">Sperm</tissue>
    </source>
</reference>
<feature type="binding site" evidence="8">
    <location>
        <position position="56"/>
    </location>
    <ligand>
        <name>Mg(2+)</name>
        <dbReference type="ChEBI" id="CHEBI:18420"/>
        <label>1</label>
    </ligand>
</feature>
<dbReference type="InterPro" id="IPR005502">
    <property type="entry name" value="Ribosyl_crysJ1"/>
</dbReference>
<feature type="binding site" evidence="8">
    <location>
        <position position="58"/>
    </location>
    <ligand>
        <name>Mg(2+)</name>
        <dbReference type="ChEBI" id="CHEBI:18420"/>
        <label>1</label>
    </ligand>
</feature>
<evidence type="ECO:0000313" key="10">
    <source>
        <dbReference type="RefSeq" id="XP_032800985.1"/>
    </source>
</evidence>
<dbReference type="GO" id="GO:0003875">
    <property type="term" value="F:ADP-ribosylarginine hydrolase activity"/>
    <property type="evidence" value="ECO:0007669"/>
    <property type="project" value="InterPro"/>
</dbReference>
<feature type="binding site" evidence="8">
    <location>
        <position position="307"/>
    </location>
    <ligand>
        <name>Mg(2+)</name>
        <dbReference type="ChEBI" id="CHEBI:18420"/>
        <label>1</label>
    </ligand>
</feature>
<proteinExistence type="inferred from homology"/>
<dbReference type="Gene3D" id="1.10.4080.10">
    <property type="entry name" value="ADP-ribosylation/Crystallin J1"/>
    <property type="match status" value="1"/>
</dbReference>
<dbReference type="InterPro" id="IPR050792">
    <property type="entry name" value="ADP-ribosylglycohydrolase"/>
</dbReference>
<keyword evidence="9" id="KW-1185">Reference proteome</keyword>
<sequence length="358" mass="39767">MERYQAAMVLGGVGDALGYRKFSWEHSLSGDEIQRELLELGGLSALVLTPESWPVSDDTVMHMATAKALISSYHSLGELFQEMSRQYVAGADRILDRCPDPATIEGCSFLRPKNPQLAWHIPFNEKGTGFGAATKAMCIGLRFPRPEQEETLVEVSIECGRMTHNHPTGFLGSLCTALFASYAVQGKPLARWGRDMLATVPLAEEYCRRKVRHMSEYHENWFYFETKWLSYLEERGIAAEGEDSPHFPSNYDTHARDQAYKQWSSEGRGGRRGHDAPMIAYDALMAAGPSWAKLCDHAMFHGGFNSSTGAVAGCLFGLLYGMSGTPKGHYEQLEFRAELEDLGAKLHAKSLSKDGDPQ</sequence>
<evidence type="ECO:0000313" key="9">
    <source>
        <dbReference type="Proteomes" id="UP001318040"/>
    </source>
</evidence>
<feature type="binding site" evidence="8">
    <location>
        <position position="57"/>
    </location>
    <ligand>
        <name>Mg(2+)</name>
        <dbReference type="ChEBI" id="CHEBI:18420"/>
        <label>1</label>
    </ligand>
</feature>
<dbReference type="GeneID" id="116937938"/>
<dbReference type="FunFam" id="1.10.4080.10:FF:000002">
    <property type="entry name" value="ADP-ribosylarginine hydrolase isoform X1"/>
    <property type="match status" value="1"/>
</dbReference>
<name>A0AAJ7SLP8_PETMA</name>
<dbReference type="CTD" id="113622"/>
<dbReference type="GO" id="GO:0030017">
    <property type="term" value="C:sarcomere"/>
    <property type="evidence" value="ECO:0007669"/>
    <property type="project" value="UniProtKB-SubCell"/>
</dbReference>
<evidence type="ECO:0000256" key="7">
    <source>
        <dbReference type="ARBA" id="ARBA00046181"/>
    </source>
</evidence>
<dbReference type="KEGG" id="pmrn:116937938"/>
<dbReference type="GO" id="GO:0051725">
    <property type="term" value="P:protein de-ADP-ribosylation"/>
    <property type="evidence" value="ECO:0007669"/>
    <property type="project" value="InterPro"/>
</dbReference>